<accession>A0A0F9K7I2</accession>
<proteinExistence type="predicted"/>
<name>A0A0F9K7I2_9ZZZZ</name>
<reference evidence="1" key="1">
    <citation type="journal article" date="2015" name="Nature">
        <title>Complex archaea that bridge the gap between prokaryotes and eukaryotes.</title>
        <authorList>
            <person name="Spang A."/>
            <person name="Saw J.H."/>
            <person name="Jorgensen S.L."/>
            <person name="Zaremba-Niedzwiedzka K."/>
            <person name="Martijn J."/>
            <person name="Lind A.E."/>
            <person name="van Eijk R."/>
            <person name="Schleper C."/>
            <person name="Guy L."/>
            <person name="Ettema T.J."/>
        </authorList>
    </citation>
    <scope>NUCLEOTIDE SEQUENCE</scope>
</reference>
<protein>
    <submittedName>
        <fullName evidence="1">Uncharacterized protein</fullName>
    </submittedName>
</protein>
<organism evidence="1">
    <name type="scientific">marine sediment metagenome</name>
    <dbReference type="NCBI Taxonomy" id="412755"/>
    <lineage>
        <taxon>unclassified sequences</taxon>
        <taxon>metagenomes</taxon>
        <taxon>ecological metagenomes</taxon>
    </lineage>
</organism>
<evidence type="ECO:0000313" key="1">
    <source>
        <dbReference type="EMBL" id="KKM77933.1"/>
    </source>
</evidence>
<dbReference type="AlphaFoldDB" id="A0A0F9K7I2"/>
<dbReference type="EMBL" id="LAZR01008569">
    <property type="protein sequence ID" value="KKM77933.1"/>
    <property type="molecule type" value="Genomic_DNA"/>
</dbReference>
<gene>
    <name evidence="1" type="ORF">LCGC14_1365030</name>
</gene>
<sequence length="94" mass="10691">MSLLPKKFPFMVSSITGIRNTKDMVRVFSDFVKAFTQWYDKYFDHVESGGFQTASWRVVEALDDTTYAPAVAGDLLFQRKIAGIWTTAWTVKGT</sequence>
<comment type="caution">
    <text evidence="1">The sequence shown here is derived from an EMBL/GenBank/DDBJ whole genome shotgun (WGS) entry which is preliminary data.</text>
</comment>